<dbReference type="InterPro" id="IPR022924">
    <property type="entry name" value="Cardiolipin_synthase"/>
</dbReference>
<evidence type="ECO:0000256" key="8">
    <source>
        <dbReference type="ARBA" id="ARBA00023098"/>
    </source>
</evidence>
<dbReference type="Pfam" id="PF13396">
    <property type="entry name" value="PLDc_N"/>
    <property type="match status" value="1"/>
</dbReference>
<protein>
    <recommendedName>
        <fullName evidence="12">Cardiolipin synthase</fullName>
        <ecNumber evidence="12">2.7.8.-</ecNumber>
    </recommendedName>
</protein>
<evidence type="ECO:0000256" key="7">
    <source>
        <dbReference type="ARBA" id="ARBA00022989"/>
    </source>
</evidence>
<dbReference type="GO" id="GO:0008808">
    <property type="term" value="F:cardiolipin synthase activity"/>
    <property type="evidence" value="ECO:0007669"/>
    <property type="project" value="UniProtKB-UniRule"/>
</dbReference>
<dbReference type="Pfam" id="PF13091">
    <property type="entry name" value="PLDc_2"/>
    <property type="match status" value="2"/>
</dbReference>
<dbReference type="EC" id="2.7.8.-" evidence="12"/>
<evidence type="ECO:0000256" key="9">
    <source>
        <dbReference type="ARBA" id="ARBA00023136"/>
    </source>
</evidence>
<dbReference type="GO" id="GO:0005886">
    <property type="term" value="C:plasma membrane"/>
    <property type="evidence" value="ECO:0007669"/>
    <property type="project" value="UniProtKB-SubCell"/>
</dbReference>
<dbReference type="Gene3D" id="3.30.870.10">
    <property type="entry name" value="Endonuclease Chain A"/>
    <property type="match status" value="2"/>
</dbReference>
<evidence type="ECO:0000256" key="6">
    <source>
        <dbReference type="ARBA" id="ARBA00022737"/>
    </source>
</evidence>
<name>A0A852VWL3_9MICO</name>
<dbReference type="SMART" id="SM00155">
    <property type="entry name" value="PLDc"/>
    <property type="match status" value="2"/>
</dbReference>
<organism evidence="15 16">
    <name type="scientific">Janibacter cremeus</name>
    <dbReference type="NCBI Taxonomy" id="1285192"/>
    <lineage>
        <taxon>Bacteria</taxon>
        <taxon>Bacillati</taxon>
        <taxon>Actinomycetota</taxon>
        <taxon>Actinomycetes</taxon>
        <taxon>Micrococcales</taxon>
        <taxon>Intrasporangiaceae</taxon>
        <taxon>Janibacter</taxon>
    </lineage>
</organism>
<dbReference type="NCBIfam" id="TIGR04265">
    <property type="entry name" value="bac_cardiolipin"/>
    <property type="match status" value="1"/>
</dbReference>
<keyword evidence="10" id="KW-0594">Phospholipid biosynthesis</keyword>
<dbReference type="PROSITE" id="PS50035">
    <property type="entry name" value="PLD"/>
    <property type="match status" value="2"/>
</dbReference>
<keyword evidence="6" id="KW-0677">Repeat</keyword>
<keyword evidence="9 13" id="KW-0472">Membrane</keyword>
<evidence type="ECO:0000256" key="4">
    <source>
        <dbReference type="ARBA" id="ARBA00022679"/>
    </source>
</evidence>
<feature type="domain" description="PLD phosphodiesterase" evidence="14">
    <location>
        <begin position="405"/>
        <end position="432"/>
    </location>
</feature>
<evidence type="ECO:0000256" key="5">
    <source>
        <dbReference type="ARBA" id="ARBA00022692"/>
    </source>
</evidence>
<evidence type="ECO:0000256" key="11">
    <source>
        <dbReference type="ARBA" id="ARBA00023264"/>
    </source>
</evidence>
<reference evidence="15 16" key="1">
    <citation type="submission" date="2020-07" db="EMBL/GenBank/DDBJ databases">
        <title>Sequencing the genomes of 1000 actinobacteria strains.</title>
        <authorList>
            <person name="Klenk H.-P."/>
        </authorList>
    </citation>
    <scope>NUCLEOTIDE SEQUENCE [LARGE SCALE GENOMIC DNA]</scope>
    <source>
        <strain evidence="15 16">DSM 26154</strain>
    </source>
</reference>
<dbReference type="EMBL" id="JACCAE010000001">
    <property type="protein sequence ID" value="NYF98644.1"/>
    <property type="molecule type" value="Genomic_DNA"/>
</dbReference>
<keyword evidence="16" id="KW-1185">Reference proteome</keyword>
<dbReference type="PANTHER" id="PTHR21248">
    <property type="entry name" value="CARDIOLIPIN SYNTHASE"/>
    <property type="match status" value="1"/>
</dbReference>
<proteinExistence type="predicted"/>
<dbReference type="InterPro" id="IPR027379">
    <property type="entry name" value="CLS_N"/>
</dbReference>
<keyword evidence="7 13" id="KW-1133">Transmembrane helix</keyword>
<keyword evidence="5 13" id="KW-0812">Transmembrane</keyword>
<feature type="transmembrane region" description="Helical" evidence="13">
    <location>
        <begin position="6"/>
        <end position="31"/>
    </location>
</feature>
<comment type="caution">
    <text evidence="15">The sequence shown here is derived from an EMBL/GenBank/DDBJ whole genome shotgun (WGS) entry which is preliminary data.</text>
</comment>
<evidence type="ECO:0000256" key="1">
    <source>
        <dbReference type="ARBA" id="ARBA00004651"/>
    </source>
</evidence>
<evidence type="ECO:0000313" key="16">
    <source>
        <dbReference type="Proteomes" id="UP000554054"/>
    </source>
</evidence>
<evidence type="ECO:0000259" key="14">
    <source>
        <dbReference type="PROSITE" id="PS50035"/>
    </source>
</evidence>
<keyword evidence="8" id="KW-0443">Lipid metabolism</keyword>
<dbReference type="InterPro" id="IPR025202">
    <property type="entry name" value="PLD-like_dom"/>
</dbReference>
<dbReference type="SUPFAM" id="SSF56024">
    <property type="entry name" value="Phospholipase D/nuclease"/>
    <property type="match status" value="2"/>
</dbReference>
<keyword evidence="4 15" id="KW-0808">Transferase</keyword>
<evidence type="ECO:0000256" key="3">
    <source>
        <dbReference type="ARBA" id="ARBA00022516"/>
    </source>
</evidence>
<dbReference type="RefSeq" id="WP_185991428.1">
    <property type="nucleotide sequence ID" value="NZ_JACCAE010000001.1"/>
</dbReference>
<evidence type="ECO:0000313" key="15">
    <source>
        <dbReference type="EMBL" id="NYF98644.1"/>
    </source>
</evidence>
<dbReference type="InterPro" id="IPR001736">
    <property type="entry name" value="PLipase_D/transphosphatidylase"/>
</dbReference>
<evidence type="ECO:0000256" key="12">
    <source>
        <dbReference type="NCBIfam" id="TIGR04265"/>
    </source>
</evidence>
<keyword evidence="3" id="KW-0444">Lipid biosynthesis</keyword>
<feature type="transmembrane region" description="Helical" evidence="13">
    <location>
        <begin position="43"/>
        <end position="62"/>
    </location>
</feature>
<keyword evidence="11" id="KW-1208">Phospholipid metabolism</keyword>
<dbReference type="PANTHER" id="PTHR21248:SF22">
    <property type="entry name" value="PHOSPHOLIPASE D"/>
    <property type="match status" value="1"/>
</dbReference>
<accession>A0A852VWL3</accession>
<evidence type="ECO:0000256" key="2">
    <source>
        <dbReference type="ARBA" id="ARBA00022475"/>
    </source>
</evidence>
<keyword evidence="2" id="KW-1003">Cell membrane</keyword>
<evidence type="ECO:0000256" key="13">
    <source>
        <dbReference type="SAM" id="Phobius"/>
    </source>
</evidence>
<evidence type="ECO:0000256" key="10">
    <source>
        <dbReference type="ARBA" id="ARBA00023209"/>
    </source>
</evidence>
<gene>
    <name evidence="15" type="ORF">BJY20_002036</name>
</gene>
<sequence>MALDWAMVAAIVSWVIVATNLALRLIALGVIPGNRKPSTGAAWLLLILIVPILGFVIFLLFGRTDLGKDRHERQLRAKARIRERTGTLSHAQPPPGSPELVTSVVSLNDRLGSLPLVADNGVQVIDDYDEVIRLMTDAVTRARSYVYVEFYITAWDDLTGPLFTAMADAAERGVDVKLLFDHIGSRGIPGYQQMLADLADTSIQWHPMLPIMPLRGRFRRPDLRNHRKILVVDGVVGFMGSLNLTERGYNKPQNHKLGRQWVECMVRVHGHVVAELESVFAMDWYTETDQILAVETREAVSASGPDVVDGVACQLVPSGPGFVAENNLRLFTTLIYSATQRVSITSPYFVPDESLLYAVTTAAQRGIAVELFVSELSDQFMVGHAQASYYRALLEAGVRIHLYPAPYILHSKHFSIDDSVAVIGSSNMDMRSFALNYEVSLMMLGPQIVQRMRQVEDHYRAVSRELLLDEWLSRKPRLRYVDNVMRLTAALQ</sequence>
<comment type="subcellular location">
    <subcellularLocation>
        <location evidence="1">Cell membrane</location>
        <topology evidence="1">Multi-pass membrane protein</topology>
    </subcellularLocation>
</comment>
<feature type="domain" description="PLD phosphodiesterase" evidence="14">
    <location>
        <begin position="221"/>
        <end position="248"/>
    </location>
</feature>
<dbReference type="Proteomes" id="UP000554054">
    <property type="component" value="Unassembled WGS sequence"/>
</dbReference>
<dbReference type="AlphaFoldDB" id="A0A852VWL3"/>
<dbReference type="GO" id="GO:0032049">
    <property type="term" value="P:cardiolipin biosynthetic process"/>
    <property type="evidence" value="ECO:0007669"/>
    <property type="project" value="UniProtKB-UniRule"/>
</dbReference>